<feature type="transmembrane region" description="Helical" evidence="1">
    <location>
        <begin position="20"/>
        <end position="40"/>
    </location>
</feature>
<evidence type="ECO:0000313" key="2">
    <source>
        <dbReference type="EMBL" id="KAK4036924.1"/>
    </source>
</evidence>
<dbReference type="EMBL" id="JAOYFB010000040">
    <property type="protein sequence ID" value="KAK4036924.1"/>
    <property type="molecule type" value="Genomic_DNA"/>
</dbReference>
<dbReference type="Proteomes" id="UP001234178">
    <property type="component" value="Unassembled WGS sequence"/>
</dbReference>
<name>A0ABR0B5F0_9CRUS</name>
<comment type="caution">
    <text evidence="2">The sequence shown here is derived from an EMBL/GenBank/DDBJ whole genome shotgun (WGS) entry which is preliminary data.</text>
</comment>
<proteinExistence type="predicted"/>
<accession>A0ABR0B5F0</accession>
<protein>
    <submittedName>
        <fullName evidence="2">Uncharacterized protein</fullName>
    </submittedName>
</protein>
<evidence type="ECO:0000256" key="1">
    <source>
        <dbReference type="SAM" id="Phobius"/>
    </source>
</evidence>
<keyword evidence="3" id="KW-1185">Reference proteome</keyword>
<reference evidence="2 3" key="1">
    <citation type="journal article" date="2023" name="Nucleic Acids Res.">
        <title>The hologenome of Daphnia magna reveals possible DNA methylation and microbiome-mediated evolution of the host genome.</title>
        <authorList>
            <person name="Chaturvedi A."/>
            <person name="Li X."/>
            <person name="Dhandapani V."/>
            <person name="Marshall H."/>
            <person name="Kissane S."/>
            <person name="Cuenca-Cambronero M."/>
            <person name="Asole G."/>
            <person name="Calvet F."/>
            <person name="Ruiz-Romero M."/>
            <person name="Marangio P."/>
            <person name="Guigo R."/>
            <person name="Rago D."/>
            <person name="Mirbahai L."/>
            <person name="Eastwood N."/>
            <person name="Colbourne J.K."/>
            <person name="Zhou J."/>
            <person name="Mallon E."/>
            <person name="Orsini L."/>
        </authorList>
    </citation>
    <scope>NUCLEOTIDE SEQUENCE [LARGE SCALE GENOMIC DNA]</scope>
    <source>
        <strain evidence="2">LRV0_1</strain>
    </source>
</reference>
<keyword evidence="1" id="KW-1133">Transmembrane helix</keyword>
<organism evidence="2 3">
    <name type="scientific">Daphnia magna</name>
    <dbReference type="NCBI Taxonomy" id="35525"/>
    <lineage>
        <taxon>Eukaryota</taxon>
        <taxon>Metazoa</taxon>
        <taxon>Ecdysozoa</taxon>
        <taxon>Arthropoda</taxon>
        <taxon>Crustacea</taxon>
        <taxon>Branchiopoda</taxon>
        <taxon>Diplostraca</taxon>
        <taxon>Cladocera</taxon>
        <taxon>Anomopoda</taxon>
        <taxon>Daphniidae</taxon>
        <taxon>Daphnia</taxon>
    </lineage>
</organism>
<keyword evidence="1" id="KW-0812">Transmembrane</keyword>
<sequence length="62" mass="6768">MSNRNAIGYTSIINKKEWAGSFGSLMLQIPVMGGFCGGIFRQKVGNRVNYSALLEIAIALFI</sequence>
<keyword evidence="1" id="KW-0472">Membrane</keyword>
<gene>
    <name evidence="2" type="ORF">OUZ56_028968</name>
</gene>
<evidence type="ECO:0000313" key="3">
    <source>
        <dbReference type="Proteomes" id="UP001234178"/>
    </source>
</evidence>